<evidence type="ECO:0000313" key="2">
    <source>
        <dbReference type="Proteomes" id="UP000887574"/>
    </source>
</evidence>
<dbReference type="Proteomes" id="UP000887574">
    <property type="component" value="Unplaced"/>
</dbReference>
<evidence type="ECO:0000256" key="1">
    <source>
        <dbReference type="SAM" id="MobiDB-lite"/>
    </source>
</evidence>
<dbReference type="PANTHER" id="PTHR48465:SF1">
    <property type="entry name" value="PROTEIN SSUH2 HOMOLOG"/>
    <property type="match status" value="1"/>
</dbReference>
<feature type="region of interest" description="Disordered" evidence="1">
    <location>
        <begin position="49"/>
        <end position="78"/>
    </location>
</feature>
<reference evidence="3" key="1">
    <citation type="submission" date="2022-11" db="UniProtKB">
        <authorList>
            <consortium name="WormBaseParasite"/>
        </authorList>
    </citation>
    <scope>IDENTIFICATION</scope>
</reference>
<name>A0A915EV31_9BILA</name>
<organism evidence="2 3">
    <name type="scientific">Ditylenchus dipsaci</name>
    <dbReference type="NCBI Taxonomy" id="166011"/>
    <lineage>
        <taxon>Eukaryota</taxon>
        <taxon>Metazoa</taxon>
        <taxon>Ecdysozoa</taxon>
        <taxon>Nematoda</taxon>
        <taxon>Chromadorea</taxon>
        <taxon>Rhabditida</taxon>
        <taxon>Tylenchina</taxon>
        <taxon>Tylenchomorpha</taxon>
        <taxon>Sphaerularioidea</taxon>
        <taxon>Anguinidae</taxon>
        <taxon>Anguininae</taxon>
        <taxon>Ditylenchus</taxon>
    </lineage>
</organism>
<proteinExistence type="predicted"/>
<sequence length="313" mass="35482">MIDEEAVRQAVLTKAKKFWSKKQVDKMVLTNFEPDDCNHYMMESFREARKTKEKSEPFGSSAEQRHQENMNSLSTLPPGQVPPTLWSIIVEPDQDFIQQKKVSEMPGSSRVRECGKCRGCGKVRCDRCNATGFEKCSPCGGKGWRDLAGRKGDQCISCRGTGKKDCSSCRRTGKKTCGTCSGKGSMRDFTLLKVFFDTKRSDYYTDHDGVPAQKLEQVNGTVRFSDCRAIIVPFEDHPCTEINEASQIFWREHNAPDESLPLPFRLLKHRHFIEIIPIVKGKIKLGEKIYDFSVIGNEHVCDIVKKPSRCSLL</sequence>
<accession>A0A915EV31</accession>
<keyword evidence="2" id="KW-1185">Reference proteome</keyword>
<dbReference type="WBParaSite" id="jg9571">
    <property type="protein sequence ID" value="jg9571"/>
    <property type="gene ID" value="jg9571"/>
</dbReference>
<dbReference type="InterPro" id="IPR052789">
    <property type="entry name" value="SSUH2_homolog"/>
</dbReference>
<evidence type="ECO:0000313" key="3">
    <source>
        <dbReference type="WBParaSite" id="jg9571"/>
    </source>
</evidence>
<protein>
    <submittedName>
        <fullName evidence="3">Protein SSUH2 homolog</fullName>
    </submittedName>
</protein>
<dbReference type="AlphaFoldDB" id="A0A915EV31"/>
<dbReference type="PANTHER" id="PTHR48465">
    <property type="entry name" value="PROTEIN SSUH2 HOMOLOG"/>
    <property type="match status" value="1"/>
</dbReference>